<protein>
    <submittedName>
        <fullName evidence="1">Uncharacterized protein</fullName>
    </submittedName>
</protein>
<evidence type="ECO:0000313" key="1">
    <source>
        <dbReference type="EMBL" id="MBO2448733.1"/>
    </source>
</evidence>
<accession>A0A939T3X4</accession>
<proteinExistence type="predicted"/>
<dbReference type="RefSeq" id="WP_208256394.1">
    <property type="nucleotide sequence ID" value="NZ_JAGEOJ010000006.1"/>
</dbReference>
<evidence type="ECO:0000313" key="2">
    <source>
        <dbReference type="Proteomes" id="UP000669179"/>
    </source>
</evidence>
<keyword evidence="2" id="KW-1185">Reference proteome</keyword>
<sequence length="172" mass="18928">MKTLWTIPDKLRFGHRELVGRSHHYLANVRQEIEMWSDLDVVLSDVAPGGLYVLVARDWQRSSVALLGYRESSAATGEFYGQHQVRVCPVSQPHVAAQYVIEQVAVQAAKGAPGHCSGGGGPAVRGTLLPLSGRDTFPLPAKTPRIMSRPGAGWLAKLRAARRRHTMTRPER</sequence>
<dbReference type="EMBL" id="JAGEOJ010000006">
    <property type="protein sequence ID" value="MBO2448733.1"/>
    <property type="molecule type" value="Genomic_DNA"/>
</dbReference>
<dbReference type="Proteomes" id="UP000669179">
    <property type="component" value="Unassembled WGS sequence"/>
</dbReference>
<name>A0A939T3X4_9ACTN</name>
<reference evidence="1" key="1">
    <citation type="submission" date="2021-03" db="EMBL/GenBank/DDBJ databases">
        <authorList>
            <person name="Kanchanasin P."/>
            <person name="Saeng-In P."/>
            <person name="Phongsopitanun W."/>
            <person name="Yuki M."/>
            <person name="Kudo T."/>
            <person name="Ohkuma M."/>
            <person name="Tanasupawat S."/>
        </authorList>
    </citation>
    <scope>NUCLEOTIDE SEQUENCE</scope>
    <source>
        <strain evidence="1">GKU 128</strain>
    </source>
</reference>
<dbReference type="AlphaFoldDB" id="A0A939T3X4"/>
<organism evidence="1 2">
    <name type="scientific">Actinomadura barringtoniae</name>
    <dbReference type="NCBI Taxonomy" id="1427535"/>
    <lineage>
        <taxon>Bacteria</taxon>
        <taxon>Bacillati</taxon>
        <taxon>Actinomycetota</taxon>
        <taxon>Actinomycetes</taxon>
        <taxon>Streptosporangiales</taxon>
        <taxon>Thermomonosporaceae</taxon>
        <taxon>Actinomadura</taxon>
    </lineage>
</organism>
<gene>
    <name evidence="1" type="ORF">J4573_16645</name>
</gene>
<comment type="caution">
    <text evidence="1">The sequence shown here is derived from an EMBL/GenBank/DDBJ whole genome shotgun (WGS) entry which is preliminary data.</text>
</comment>